<dbReference type="PRINTS" id="PR00111">
    <property type="entry name" value="ABHYDROLASE"/>
</dbReference>
<name>A0ABY8SW60_9BURK</name>
<gene>
    <name evidence="2" type="ORF">QMY55_05965</name>
</gene>
<accession>A0ABY8SW60</accession>
<dbReference type="Pfam" id="PF12146">
    <property type="entry name" value="Hydrolase_4"/>
    <property type="match status" value="1"/>
</dbReference>
<dbReference type="InterPro" id="IPR022742">
    <property type="entry name" value="Hydrolase_4"/>
</dbReference>
<dbReference type="PANTHER" id="PTHR12277">
    <property type="entry name" value="ALPHA/BETA HYDROLASE DOMAIN-CONTAINING PROTEIN"/>
    <property type="match status" value="1"/>
</dbReference>
<dbReference type="EMBL" id="CP125947">
    <property type="protein sequence ID" value="WHS66680.1"/>
    <property type="molecule type" value="Genomic_DNA"/>
</dbReference>
<organism evidence="2 3">
    <name type="scientific">Comamonas resistens</name>
    <dbReference type="NCBI Taxonomy" id="3046670"/>
    <lineage>
        <taxon>Bacteria</taxon>
        <taxon>Pseudomonadati</taxon>
        <taxon>Pseudomonadota</taxon>
        <taxon>Betaproteobacteria</taxon>
        <taxon>Burkholderiales</taxon>
        <taxon>Comamonadaceae</taxon>
        <taxon>Comamonas</taxon>
    </lineage>
</organism>
<protein>
    <submittedName>
        <fullName evidence="2">Alpha/beta fold hydrolase</fullName>
    </submittedName>
</protein>
<evidence type="ECO:0000313" key="2">
    <source>
        <dbReference type="EMBL" id="WHS66680.1"/>
    </source>
</evidence>
<dbReference type="InterPro" id="IPR029058">
    <property type="entry name" value="AB_hydrolase_fold"/>
</dbReference>
<dbReference type="Proteomes" id="UP001240697">
    <property type="component" value="Chromosome"/>
</dbReference>
<dbReference type="Gene3D" id="3.40.50.1820">
    <property type="entry name" value="alpha/beta hydrolase"/>
    <property type="match status" value="1"/>
</dbReference>
<reference evidence="2 3" key="1">
    <citation type="submission" date="2023-05" db="EMBL/GenBank/DDBJ databases">
        <authorList>
            <person name="Yin Y."/>
            <person name="Lu Z."/>
        </authorList>
    </citation>
    <scope>NUCLEOTIDE SEQUENCE [LARGE SCALE GENOMIC DNA]</scope>
    <source>
        <strain evidence="2 3">ZM22</strain>
    </source>
</reference>
<dbReference type="PANTHER" id="PTHR12277:SF81">
    <property type="entry name" value="PROTEIN ABHD13"/>
    <property type="match status" value="1"/>
</dbReference>
<evidence type="ECO:0000259" key="1">
    <source>
        <dbReference type="Pfam" id="PF12146"/>
    </source>
</evidence>
<dbReference type="GO" id="GO:0016787">
    <property type="term" value="F:hydrolase activity"/>
    <property type="evidence" value="ECO:0007669"/>
    <property type="project" value="UniProtKB-KW"/>
</dbReference>
<keyword evidence="2" id="KW-0378">Hydrolase</keyword>
<dbReference type="RefSeq" id="WP_283487753.1">
    <property type="nucleotide sequence ID" value="NZ_CP125947.1"/>
</dbReference>
<dbReference type="InterPro" id="IPR000073">
    <property type="entry name" value="AB_hydrolase_1"/>
</dbReference>
<sequence length="287" mass="31889">MSASASFWTRKRLLFGALALLLTGSTLWGLKELDARQRIWIFQPSDRAWPGANSAGMQEVEIPYTTASGQKVQLHGLWMPGARAKAPQLLFLHGARWNVTGSSPRIRRLNELGFSVLAVDYRGFGKSSHALPSEASATEDARAAWDWLERKAPGQPRYIFGHSLGGAIAIDLARRVKDEKGVLVESTFTSIPDVFDSMRWGWLPVDWLITQRFDSIDKVAEIGSPLLVVHGTADPLIPARLGQQLFDAAREPKRIILVDGATHHNTQARAMGEYRKALRELFGLNPR</sequence>
<evidence type="ECO:0000313" key="3">
    <source>
        <dbReference type="Proteomes" id="UP001240697"/>
    </source>
</evidence>
<feature type="domain" description="Serine aminopeptidase S33" evidence="1">
    <location>
        <begin position="88"/>
        <end position="192"/>
    </location>
</feature>
<proteinExistence type="predicted"/>
<dbReference type="SUPFAM" id="SSF53474">
    <property type="entry name" value="alpha/beta-Hydrolases"/>
    <property type="match status" value="1"/>
</dbReference>
<keyword evidence="3" id="KW-1185">Reference proteome</keyword>